<dbReference type="InterPro" id="IPR045514">
    <property type="entry name" value="DUF6478"/>
</dbReference>
<evidence type="ECO:0000313" key="2">
    <source>
        <dbReference type="EMBL" id="QEW28937.1"/>
    </source>
</evidence>
<protein>
    <submittedName>
        <fullName evidence="1">Uncharacterized protein</fullName>
    </submittedName>
</protein>
<dbReference type="Proteomes" id="UP000051401">
    <property type="component" value="Unassembled WGS sequence"/>
</dbReference>
<evidence type="ECO:0000313" key="1">
    <source>
        <dbReference type="EMBL" id="KRS19714.1"/>
    </source>
</evidence>
<dbReference type="EMBL" id="LAXI01000001">
    <property type="protein sequence ID" value="KRS19714.1"/>
    <property type="molecule type" value="Genomic_DNA"/>
</dbReference>
<organism evidence="1 3">
    <name type="scientific">Roseovarius indicus</name>
    <dbReference type="NCBI Taxonomy" id="540747"/>
    <lineage>
        <taxon>Bacteria</taxon>
        <taxon>Pseudomonadati</taxon>
        <taxon>Pseudomonadota</taxon>
        <taxon>Alphaproteobacteria</taxon>
        <taxon>Rhodobacterales</taxon>
        <taxon>Roseobacteraceae</taxon>
        <taxon>Roseovarius</taxon>
    </lineage>
</organism>
<accession>A0A0T5PEQ1</accession>
<dbReference type="Proteomes" id="UP000325785">
    <property type="component" value="Chromosome"/>
</dbReference>
<keyword evidence="3" id="KW-1185">Reference proteome</keyword>
<evidence type="ECO:0000313" key="3">
    <source>
        <dbReference type="Proteomes" id="UP000051401"/>
    </source>
</evidence>
<dbReference type="Pfam" id="PF20086">
    <property type="entry name" value="DUF6478"/>
    <property type="match status" value="1"/>
</dbReference>
<reference evidence="1 3" key="1">
    <citation type="submission" date="2015-04" db="EMBL/GenBank/DDBJ databases">
        <title>The draft genome sequence of Roseovarius indicus B108T.</title>
        <authorList>
            <person name="Li G."/>
            <person name="Lai Q."/>
            <person name="Shao Z."/>
            <person name="Yan P."/>
        </authorList>
    </citation>
    <scope>NUCLEOTIDE SEQUENCE [LARGE SCALE GENOMIC DNA]</scope>
    <source>
        <strain evidence="1 3">B108</strain>
    </source>
</reference>
<dbReference type="AlphaFoldDB" id="A0A0T5PEQ1"/>
<proteinExistence type="predicted"/>
<reference evidence="2 4" key="2">
    <citation type="submission" date="2018-08" db="EMBL/GenBank/DDBJ databases">
        <title>Genetic Globetrotter - A new plasmid hitch-hiking vast phylogenetic and geographic distances.</title>
        <authorList>
            <person name="Vollmers J."/>
            <person name="Petersen J."/>
        </authorList>
    </citation>
    <scope>NUCLEOTIDE SEQUENCE [LARGE SCALE GENOMIC DNA]</scope>
    <source>
        <strain evidence="2 4">DSM 26383</strain>
    </source>
</reference>
<dbReference type="KEGG" id="rid:RIdsm_04778"/>
<name>A0A0T5PEQ1_9RHOB</name>
<dbReference type="PATRIC" id="fig|540747.5.peg.495"/>
<dbReference type="RefSeq" id="WP_057812895.1">
    <property type="nucleotide sequence ID" value="NZ_CAXRJZ010000128.1"/>
</dbReference>
<dbReference type="OrthoDB" id="7827015at2"/>
<gene>
    <name evidence="2" type="ORF">RIdsm_04778</name>
    <name evidence="1" type="ORF">XM52_02445</name>
</gene>
<sequence>MAVLRNSVLDWLTQRRVLRRWRMSARQASSFSFKDLRKERAAARKLRHELNELIAVADHRLALPVIGSAVFPKPHGTDWAWRPTLWRNPLAVPGLSSAQSNTRLGDEIVLFHDCKHSELTLRQVRNLREADLAPFGLRMDVFNFDGSFLSLALDLPDGAVRGLNRSHLIRVDTIAELEKPLEIFVRLNIKHGPNTEQLVRELPLREDTVMAEFDLAYSNINEKRVERAWIDLIFENPQMSQVTVRDLTLSRRPRAEF</sequence>
<evidence type="ECO:0000313" key="4">
    <source>
        <dbReference type="Proteomes" id="UP000325785"/>
    </source>
</evidence>
<dbReference type="STRING" id="540747.SAMN04488031_102724"/>
<dbReference type="EMBL" id="CP031598">
    <property type="protein sequence ID" value="QEW28937.1"/>
    <property type="molecule type" value="Genomic_DNA"/>
</dbReference>